<protein>
    <submittedName>
        <fullName evidence="2">DUF3089 domain-containing protein</fullName>
    </submittedName>
</protein>
<dbReference type="Gene3D" id="3.40.50.1820">
    <property type="entry name" value="alpha/beta hydrolase"/>
    <property type="match status" value="1"/>
</dbReference>
<evidence type="ECO:0000313" key="2">
    <source>
        <dbReference type="EMBL" id="MBD2842311.1"/>
    </source>
</evidence>
<sequence>MAKKFLYFIAICIVLFLVGRIGYEMFKDELAAFALVPSNEFTPTEPLEANAYQDPALWYSRPGIGVNDPARWQPAYAADVSSGGENPVDRARDAALPNFAVFFIHPTSYLSRNNWNAPIGENADEEAERIARIYIRGMASPFNGASEIWAPRYRQATMGAFLTDAPEGQQAIGAAYADVLEAYRYFLSSIDDDTPIVLAGHSQGSLHLLRLLREEVAGSAETDRLIAAYAIGWPISVDHDLPAVGLPACATAAQTGCLLSWSSFAEPADPSSVMKAYSNSLGFDGKMRGDSTILCTNPLTGKFGGSAPESANLGTLVPDDSMSSGELVPGAVPARCDERGLLLIGDPPELGSYVLPGNNYHVYDIPLFWANTQADVARRVRAMEAAN</sequence>
<gene>
    <name evidence="2" type="ORF">IB285_08590</name>
</gene>
<dbReference type="Proteomes" id="UP000635384">
    <property type="component" value="Unassembled WGS sequence"/>
</dbReference>
<keyword evidence="3" id="KW-1185">Reference proteome</keyword>
<keyword evidence="1" id="KW-0472">Membrane</keyword>
<dbReference type="InterPro" id="IPR029058">
    <property type="entry name" value="AB_hydrolase_fold"/>
</dbReference>
<feature type="transmembrane region" description="Helical" evidence="1">
    <location>
        <begin position="6"/>
        <end position="23"/>
    </location>
</feature>
<comment type="caution">
    <text evidence="2">The sequence shown here is derived from an EMBL/GenBank/DDBJ whole genome shotgun (WGS) entry which is preliminary data.</text>
</comment>
<dbReference type="Pfam" id="PF11288">
    <property type="entry name" value="DUF3089"/>
    <property type="match status" value="1"/>
</dbReference>
<evidence type="ECO:0000256" key="1">
    <source>
        <dbReference type="SAM" id="Phobius"/>
    </source>
</evidence>
<dbReference type="EMBL" id="JACXLC010000001">
    <property type="protein sequence ID" value="MBD2842311.1"/>
    <property type="molecule type" value="Genomic_DNA"/>
</dbReference>
<dbReference type="InterPro" id="IPR021440">
    <property type="entry name" value="DUF3089"/>
</dbReference>
<keyword evidence="1" id="KW-0812">Transmembrane</keyword>
<organism evidence="2 3">
    <name type="scientific">Erythrobacter rubeus</name>
    <dbReference type="NCBI Taxonomy" id="2760803"/>
    <lineage>
        <taxon>Bacteria</taxon>
        <taxon>Pseudomonadati</taxon>
        <taxon>Pseudomonadota</taxon>
        <taxon>Alphaproteobacteria</taxon>
        <taxon>Sphingomonadales</taxon>
        <taxon>Erythrobacteraceae</taxon>
        <taxon>Erythrobacter/Porphyrobacter group</taxon>
        <taxon>Erythrobacter</taxon>
    </lineage>
</organism>
<evidence type="ECO:0000313" key="3">
    <source>
        <dbReference type="Proteomes" id="UP000635384"/>
    </source>
</evidence>
<name>A0ABR8KVZ3_9SPHN</name>
<dbReference type="RefSeq" id="WP_190789049.1">
    <property type="nucleotide sequence ID" value="NZ_JACXLC010000001.1"/>
</dbReference>
<accession>A0ABR8KVZ3</accession>
<proteinExistence type="predicted"/>
<dbReference type="SUPFAM" id="SSF53474">
    <property type="entry name" value="alpha/beta-Hydrolases"/>
    <property type="match status" value="1"/>
</dbReference>
<reference evidence="2 3" key="1">
    <citation type="submission" date="2020-09" db="EMBL/GenBank/DDBJ databases">
        <authorList>
            <person name="Yoon J.-W."/>
        </authorList>
    </citation>
    <scope>NUCLEOTIDE SEQUENCE [LARGE SCALE GENOMIC DNA]</scope>
    <source>
        <strain evidence="2 3">KMU-140</strain>
    </source>
</reference>
<keyword evidence="1" id="KW-1133">Transmembrane helix</keyword>